<keyword evidence="1" id="KW-0812">Transmembrane</keyword>
<reference evidence="2" key="1">
    <citation type="submission" date="2021-04" db="EMBL/GenBank/DDBJ databases">
        <title>Genome based classification of Actinospica acidithermotolerans sp. nov., an actinobacterium isolated from an Indonesian hot spring.</title>
        <authorList>
            <person name="Kusuma A.B."/>
            <person name="Putra K.E."/>
            <person name="Nafisah S."/>
            <person name="Loh J."/>
            <person name="Nouioui I."/>
            <person name="Goodfellow M."/>
        </authorList>
    </citation>
    <scope>NUCLEOTIDE SEQUENCE</scope>
    <source>
        <strain evidence="2">DSM 45618</strain>
    </source>
</reference>
<dbReference type="RefSeq" id="WP_211469154.1">
    <property type="nucleotide sequence ID" value="NZ_JAGSXH010000060.1"/>
</dbReference>
<dbReference type="AlphaFoldDB" id="A0A8J8BFI8"/>
<evidence type="ECO:0000256" key="1">
    <source>
        <dbReference type="SAM" id="Phobius"/>
    </source>
</evidence>
<name>A0A8J8BFI8_9ACTN</name>
<accession>A0A8J8BFI8</accession>
<feature type="transmembrane region" description="Helical" evidence="1">
    <location>
        <begin position="6"/>
        <end position="23"/>
    </location>
</feature>
<comment type="caution">
    <text evidence="2">The sequence shown here is derived from an EMBL/GenBank/DDBJ whole genome shotgun (WGS) entry which is preliminary data.</text>
</comment>
<organism evidence="2 3">
    <name type="scientific">Actinocrinis puniceicyclus</name>
    <dbReference type="NCBI Taxonomy" id="977794"/>
    <lineage>
        <taxon>Bacteria</taxon>
        <taxon>Bacillati</taxon>
        <taxon>Actinomycetota</taxon>
        <taxon>Actinomycetes</taxon>
        <taxon>Catenulisporales</taxon>
        <taxon>Actinospicaceae</taxon>
        <taxon>Actinocrinis</taxon>
    </lineage>
</organism>
<keyword evidence="1" id="KW-0472">Membrane</keyword>
<gene>
    <name evidence="2" type="ORF">KGA66_17175</name>
</gene>
<sequence>MSRKVVWGIVAGALLAAGYLYWVNEGRGHYAAVGDCVTSPRAGELVHVSCGSTGALQVLAKFSGDDSNRCDAVNGTTRAFVEYPRGAAAFVLCAGSAKK</sequence>
<keyword evidence="3" id="KW-1185">Reference proteome</keyword>
<dbReference type="EMBL" id="JAGSXH010000060">
    <property type="protein sequence ID" value="MBS2964794.1"/>
    <property type="molecule type" value="Genomic_DNA"/>
</dbReference>
<keyword evidence="1" id="KW-1133">Transmembrane helix</keyword>
<evidence type="ECO:0000313" key="3">
    <source>
        <dbReference type="Proteomes" id="UP000677913"/>
    </source>
</evidence>
<evidence type="ECO:0000313" key="2">
    <source>
        <dbReference type="EMBL" id="MBS2964794.1"/>
    </source>
</evidence>
<dbReference type="Proteomes" id="UP000677913">
    <property type="component" value="Unassembled WGS sequence"/>
</dbReference>
<protein>
    <submittedName>
        <fullName evidence="2">Uncharacterized protein</fullName>
    </submittedName>
</protein>
<proteinExistence type="predicted"/>